<dbReference type="EMBL" id="UOFY01000066">
    <property type="protein sequence ID" value="VAX11162.1"/>
    <property type="molecule type" value="Genomic_DNA"/>
</dbReference>
<keyword evidence="1" id="KW-0472">Membrane</keyword>
<dbReference type="AlphaFoldDB" id="A0A3B1B4S6"/>
<evidence type="ECO:0000313" key="2">
    <source>
        <dbReference type="EMBL" id="VAX11162.1"/>
    </source>
</evidence>
<name>A0A3B1B4S6_9ZZZZ</name>
<organism evidence="2">
    <name type="scientific">hydrothermal vent metagenome</name>
    <dbReference type="NCBI Taxonomy" id="652676"/>
    <lineage>
        <taxon>unclassified sequences</taxon>
        <taxon>metagenomes</taxon>
        <taxon>ecological metagenomes</taxon>
    </lineage>
</organism>
<gene>
    <name evidence="2" type="ORF">MNBD_GAMMA25-1640</name>
</gene>
<protein>
    <recommendedName>
        <fullName evidence="3">PEP-CTERM protein-sorting domain-containing protein</fullName>
    </recommendedName>
</protein>
<keyword evidence="1" id="KW-1133">Transmembrane helix</keyword>
<evidence type="ECO:0008006" key="3">
    <source>
        <dbReference type="Google" id="ProtNLM"/>
    </source>
</evidence>
<accession>A0A3B1B4S6</accession>
<dbReference type="NCBIfam" id="TIGR02595">
    <property type="entry name" value="PEP_CTERM"/>
    <property type="match status" value="1"/>
</dbReference>
<sequence>MSMRNLIKKSLAILGVALFAGSVSAYPMLSFDGGMFFDSTSDQFGIQGGLTGAYETSSAPVLAGSSFQLNALLSSATSTADFTVGEFTGIAGISDISIYGGDSTLLLEGELSGLQMGGANGSDMGILVGMFNATGGSLLGDFATTSDLFALELNLTTVFGLGMFEQSFSGLIDGNLTSQGSVSVPEPGMLVLFVLGLGLMMIATRKKARQQFGNNI</sequence>
<dbReference type="InterPro" id="IPR013424">
    <property type="entry name" value="Ice-binding_C"/>
</dbReference>
<keyword evidence="1" id="KW-0812">Transmembrane</keyword>
<reference evidence="2" key="1">
    <citation type="submission" date="2018-06" db="EMBL/GenBank/DDBJ databases">
        <authorList>
            <person name="Zhirakovskaya E."/>
        </authorList>
    </citation>
    <scope>NUCLEOTIDE SEQUENCE</scope>
</reference>
<proteinExistence type="predicted"/>
<evidence type="ECO:0000256" key="1">
    <source>
        <dbReference type="SAM" id="Phobius"/>
    </source>
</evidence>
<feature type="transmembrane region" description="Helical" evidence="1">
    <location>
        <begin position="187"/>
        <end position="204"/>
    </location>
</feature>